<dbReference type="PANTHER" id="PTHR31490:SF88">
    <property type="entry name" value="BETA-XYLANASE"/>
    <property type="match status" value="1"/>
</dbReference>
<evidence type="ECO:0000313" key="12">
    <source>
        <dbReference type="EMBL" id="MFC4672478.1"/>
    </source>
</evidence>
<gene>
    <name evidence="12" type="ORF">ACFO6W_02100</name>
</gene>
<evidence type="ECO:0000256" key="9">
    <source>
        <dbReference type="ARBA" id="ARBA00023326"/>
    </source>
</evidence>
<dbReference type="Proteomes" id="UP001596023">
    <property type="component" value="Unassembled WGS sequence"/>
</dbReference>
<proteinExistence type="inferred from homology"/>
<dbReference type="Gene3D" id="2.60.120.260">
    <property type="entry name" value="Galactose-binding domain-like"/>
    <property type="match status" value="2"/>
</dbReference>
<accession>A0ABV9KR91</accession>
<keyword evidence="8" id="KW-0326">Glycosidase</keyword>
<feature type="signal peptide" evidence="10">
    <location>
        <begin position="1"/>
        <end position="18"/>
    </location>
</feature>
<evidence type="ECO:0000256" key="5">
    <source>
        <dbReference type="ARBA" id="ARBA00022729"/>
    </source>
</evidence>
<keyword evidence="5 10" id="KW-0732">Signal</keyword>
<organism evidence="12 13">
    <name type="scientific">Dysgonomonas termitidis</name>
    <dbReference type="NCBI Taxonomy" id="1516126"/>
    <lineage>
        <taxon>Bacteria</taxon>
        <taxon>Pseudomonadati</taxon>
        <taxon>Bacteroidota</taxon>
        <taxon>Bacteroidia</taxon>
        <taxon>Bacteroidales</taxon>
        <taxon>Dysgonomonadaceae</taxon>
        <taxon>Dysgonomonas</taxon>
    </lineage>
</organism>
<dbReference type="PROSITE" id="PS51760">
    <property type="entry name" value="GH10_2"/>
    <property type="match status" value="1"/>
</dbReference>
<dbReference type="Pfam" id="PF00331">
    <property type="entry name" value="Glyco_hydro_10"/>
    <property type="match status" value="2"/>
</dbReference>
<keyword evidence="6" id="KW-0378">Hydrolase</keyword>
<feature type="domain" description="GH10" evidence="11">
    <location>
        <begin position="427"/>
        <end position="719"/>
    </location>
</feature>
<sequence>MKYINKILLTLISTVVLASCVDDAPLMFDVREPSSIAELKYLNDYDVLKSYIDRTANPNFKLGLGVSVSEYNAKGVVYRLANSNFDEIVAGWEMKHGAVVQDDGSLNLANVTTFLETAQKAGVSVFGHTLCWHANQNAKYLNNLIADKFIPSTGEPSWDSFFSANFETDDASNYSSNLTNIISFTATGEGFESKGRALKIVNEKVRENDWNCQLFVTFQKPVAAGEKYRLTMNVRAEANATFGTQAHTAPGAYKHWDFFGSITATPEWTTFTKEITISDDQATANTIAFNLGLTATTYYFDNITVEKYNDGSGGGPSYVPVSGADFETGDNSNYSGNSNAVQSFISPGFDGKGRALKIANAEVRANDWDCQFFMTFPTATETGEKYRFIMNVRADAPASFSTQAHIVPQSYKHWDFVGTINSTTEWTTYTKEITIDDNTAGVTAIAFNLGKTATNYYFDNMRFEKYTEGGIWIIKTPEEKKEILTNALETWISGIMTVSKSVKAWDIVNEPMSDWPDPSQLKTGVGKTDMGADEFYWQDYLGKDYAVTAIRIARSQEGHTDDKLFINDYGLENSLDKCRGLIEYVKYVESKGVKVDGIGTQMHVSLNGVNKETIAEHFRLLAATGKLIKISELDMGINVDGKGIKTEDATDEQLREQAELYKYIVKTYFEIIPEAQRYGITQWAATDSPASSSWRGGEPIGLWNSDYNRKHAYAGFAEGLSAK</sequence>
<evidence type="ECO:0000256" key="6">
    <source>
        <dbReference type="ARBA" id="ARBA00022801"/>
    </source>
</evidence>
<evidence type="ECO:0000256" key="8">
    <source>
        <dbReference type="ARBA" id="ARBA00023295"/>
    </source>
</evidence>
<evidence type="ECO:0000256" key="4">
    <source>
        <dbReference type="ARBA" id="ARBA00022651"/>
    </source>
</evidence>
<dbReference type="RefSeq" id="WP_379993650.1">
    <property type="nucleotide sequence ID" value="NZ_JBHSGN010000011.1"/>
</dbReference>
<name>A0ABV9KR91_9BACT</name>
<evidence type="ECO:0000256" key="2">
    <source>
        <dbReference type="ARBA" id="ARBA00007495"/>
    </source>
</evidence>
<keyword evidence="7" id="KW-0119">Carbohydrate metabolism</keyword>
<evidence type="ECO:0000256" key="3">
    <source>
        <dbReference type="ARBA" id="ARBA00012590"/>
    </source>
</evidence>
<dbReference type="InterPro" id="IPR044846">
    <property type="entry name" value="GH10"/>
</dbReference>
<comment type="catalytic activity">
    <reaction evidence="1">
        <text>Endohydrolysis of (1-&gt;4)-beta-D-xylosidic linkages in xylans.</text>
        <dbReference type="EC" id="3.2.1.8"/>
    </reaction>
</comment>
<dbReference type="InterPro" id="IPR017853">
    <property type="entry name" value="GH"/>
</dbReference>
<dbReference type="SMART" id="SM00633">
    <property type="entry name" value="Glyco_10"/>
    <property type="match status" value="1"/>
</dbReference>
<feature type="chain" id="PRO_5045220306" description="endo-1,4-beta-xylanase" evidence="10">
    <location>
        <begin position="19"/>
        <end position="723"/>
    </location>
</feature>
<comment type="similarity">
    <text evidence="2">Belongs to the glycosyl hydrolase 10 (cellulase F) family.</text>
</comment>
<keyword evidence="4" id="KW-0858">Xylan degradation</keyword>
<evidence type="ECO:0000313" key="13">
    <source>
        <dbReference type="Proteomes" id="UP001596023"/>
    </source>
</evidence>
<evidence type="ECO:0000256" key="7">
    <source>
        <dbReference type="ARBA" id="ARBA00023277"/>
    </source>
</evidence>
<evidence type="ECO:0000256" key="1">
    <source>
        <dbReference type="ARBA" id="ARBA00000681"/>
    </source>
</evidence>
<dbReference type="PROSITE" id="PS51257">
    <property type="entry name" value="PROKAR_LIPOPROTEIN"/>
    <property type="match status" value="1"/>
</dbReference>
<dbReference type="SUPFAM" id="SSF49785">
    <property type="entry name" value="Galactose-binding domain-like"/>
    <property type="match status" value="2"/>
</dbReference>
<keyword evidence="9" id="KW-0624">Polysaccharide degradation</keyword>
<evidence type="ECO:0000259" key="11">
    <source>
        <dbReference type="PROSITE" id="PS51760"/>
    </source>
</evidence>
<dbReference type="InterPro" id="IPR008979">
    <property type="entry name" value="Galactose-bd-like_sf"/>
</dbReference>
<dbReference type="SUPFAM" id="SSF51445">
    <property type="entry name" value="(Trans)glycosidases"/>
    <property type="match status" value="2"/>
</dbReference>
<dbReference type="EC" id="3.2.1.8" evidence="3"/>
<keyword evidence="13" id="KW-1185">Reference proteome</keyword>
<dbReference type="Gene3D" id="3.20.20.80">
    <property type="entry name" value="Glycosidases"/>
    <property type="match status" value="1"/>
</dbReference>
<comment type="caution">
    <text evidence="12">The sequence shown here is derived from an EMBL/GenBank/DDBJ whole genome shotgun (WGS) entry which is preliminary data.</text>
</comment>
<dbReference type="InterPro" id="IPR001000">
    <property type="entry name" value="GH10_dom"/>
</dbReference>
<dbReference type="PANTHER" id="PTHR31490">
    <property type="entry name" value="GLYCOSYL HYDROLASE"/>
    <property type="match status" value="1"/>
</dbReference>
<reference evidence="13" key="1">
    <citation type="journal article" date="2019" name="Int. J. Syst. Evol. Microbiol.">
        <title>The Global Catalogue of Microorganisms (GCM) 10K type strain sequencing project: providing services to taxonomists for standard genome sequencing and annotation.</title>
        <authorList>
            <consortium name="The Broad Institute Genomics Platform"/>
            <consortium name="The Broad Institute Genome Sequencing Center for Infectious Disease"/>
            <person name="Wu L."/>
            <person name="Ma J."/>
        </authorList>
    </citation>
    <scope>NUCLEOTIDE SEQUENCE [LARGE SCALE GENOMIC DNA]</scope>
    <source>
        <strain evidence="13">CCUG 66188</strain>
    </source>
</reference>
<dbReference type="EMBL" id="JBHSGN010000011">
    <property type="protein sequence ID" value="MFC4672478.1"/>
    <property type="molecule type" value="Genomic_DNA"/>
</dbReference>
<protein>
    <recommendedName>
        <fullName evidence="3">endo-1,4-beta-xylanase</fullName>
        <ecNumber evidence="3">3.2.1.8</ecNumber>
    </recommendedName>
</protein>
<evidence type="ECO:0000256" key="10">
    <source>
        <dbReference type="SAM" id="SignalP"/>
    </source>
</evidence>